<dbReference type="KEGG" id="hbu:Hbut_0688"/>
<dbReference type="GO" id="GO:0006865">
    <property type="term" value="P:amino acid transport"/>
    <property type="evidence" value="ECO:0007669"/>
    <property type="project" value="UniProtKB-KW"/>
</dbReference>
<evidence type="ECO:0000256" key="1">
    <source>
        <dbReference type="ARBA" id="ARBA00004651"/>
    </source>
</evidence>
<feature type="transmembrane region" description="Helical" evidence="8">
    <location>
        <begin position="191"/>
        <end position="208"/>
    </location>
</feature>
<dbReference type="GO" id="GO:0022857">
    <property type="term" value="F:transmembrane transporter activity"/>
    <property type="evidence" value="ECO:0007669"/>
    <property type="project" value="InterPro"/>
</dbReference>
<dbReference type="InterPro" id="IPR010065">
    <property type="entry name" value="AA_ABC_transptr_permease_3TM"/>
</dbReference>
<dbReference type="InterPro" id="IPR000515">
    <property type="entry name" value="MetI-like"/>
</dbReference>
<dbReference type="STRING" id="415426.Hbut_0688"/>
<dbReference type="HOGENOM" id="CLU_019602_1_1_2"/>
<evidence type="ECO:0000256" key="7">
    <source>
        <dbReference type="ARBA" id="ARBA00023136"/>
    </source>
</evidence>
<feature type="transmembrane region" description="Helical" evidence="8">
    <location>
        <begin position="28"/>
        <end position="51"/>
    </location>
</feature>
<name>A2BKN3_HYPBU</name>
<evidence type="ECO:0000256" key="2">
    <source>
        <dbReference type="ARBA" id="ARBA00022448"/>
    </source>
</evidence>
<keyword evidence="3" id="KW-1003">Cell membrane</keyword>
<dbReference type="SUPFAM" id="SSF161098">
    <property type="entry name" value="MetI-like"/>
    <property type="match status" value="1"/>
</dbReference>
<feature type="transmembrane region" description="Helical" evidence="8">
    <location>
        <begin position="158"/>
        <end position="179"/>
    </location>
</feature>
<evidence type="ECO:0000256" key="5">
    <source>
        <dbReference type="ARBA" id="ARBA00022970"/>
    </source>
</evidence>
<dbReference type="GeneID" id="4782506"/>
<keyword evidence="2 8" id="KW-0813">Transport</keyword>
<accession>A2BKN3</accession>
<feature type="transmembrane region" description="Helical" evidence="8">
    <location>
        <begin position="58"/>
        <end position="82"/>
    </location>
</feature>
<keyword evidence="4 8" id="KW-0812">Transmembrane</keyword>
<sequence length="233" mass="25519">MELLQRIAELLSEPRYVSLLAEGIRNTLILTAASFTMGFALGTLIAIGRLYGPRPLRWLLAGYVELIRGTPMLLQLFILYYALPQAGISLAAMTAAILGMGLNSAAYQSEYLRASLRAVHTGQWEAALALGMTRWQAITSIILPIGLRTAIPALTNELVYLLKYSSIAYFLAVVELVYAGKIIGSETFAYLEVYTIIALVYLAFSLAITRTMKRLEKKVAIPGLAVSAAERLQ</sequence>
<comment type="similarity">
    <text evidence="8">Belongs to the binding-protein-dependent transport system permease family.</text>
</comment>
<gene>
    <name evidence="10" type="ordered locus">Hbut_0688</name>
</gene>
<dbReference type="eggNOG" id="arCOG01798">
    <property type="taxonomic scope" value="Archaea"/>
</dbReference>
<dbReference type="GO" id="GO:0043190">
    <property type="term" value="C:ATP-binding cassette (ABC) transporter complex"/>
    <property type="evidence" value="ECO:0007669"/>
    <property type="project" value="InterPro"/>
</dbReference>
<dbReference type="InterPro" id="IPR043429">
    <property type="entry name" value="ArtM/GltK/GlnP/TcyL/YhdX-like"/>
</dbReference>
<keyword evidence="5" id="KW-0029">Amino-acid transport</keyword>
<evidence type="ECO:0000313" key="10">
    <source>
        <dbReference type="EMBL" id="ABM80544.1"/>
    </source>
</evidence>
<dbReference type="EMBL" id="CP000493">
    <property type="protein sequence ID" value="ABM80544.1"/>
    <property type="molecule type" value="Genomic_DNA"/>
</dbReference>
<evidence type="ECO:0000313" key="11">
    <source>
        <dbReference type="Proteomes" id="UP000002593"/>
    </source>
</evidence>
<evidence type="ECO:0000256" key="3">
    <source>
        <dbReference type="ARBA" id="ARBA00022475"/>
    </source>
</evidence>
<dbReference type="RefSeq" id="WP_011821862.1">
    <property type="nucleotide sequence ID" value="NC_008818.1"/>
</dbReference>
<organism evidence="10 11">
    <name type="scientific">Hyperthermus butylicus (strain DSM 5456 / JCM 9403 / PLM1-5)</name>
    <dbReference type="NCBI Taxonomy" id="415426"/>
    <lineage>
        <taxon>Archaea</taxon>
        <taxon>Thermoproteota</taxon>
        <taxon>Thermoprotei</taxon>
        <taxon>Desulfurococcales</taxon>
        <taxon>Pyrodictiaceae</taxon>
        <taxon>Hyperthermus</taxon>
    </lineage>
</organism>
<keyword evidence="7 8" id="KW-0472">Membrane</keyword>
<evidence type="ECO:0000256" key="8">
    <source>
        <dbReference type="RuleBase" id="RU363032"/>
    </source>
</evidence>
<dbReference type="InterPro" id="IPR035906">
    <property type="entry name" value="MetI-like_sf"/>
</dbReference>
<feature type="transmembrane region" description="Helical" evidence="8">
    <location>
        <begin position="88"/>
        <end position="107"/>
    </location>
</feature>
<reference evidence="10 11" key="1">
    <citation type="journal article" date="2007" name="Archaea">
        <title>The genome of Hyperthermus butylicus: a sulfur-reducing, peptide fermenting, neutrophilic Crenarchaeote growing up to 108 degrees C.</title>
        <authorList>
            <person name="Brugger K."/>
            <person name="Chen L."/>
            <person name="Stark M."/>
            <person name="Zibat A."/>
            <person name="Redder P."/>
            <person name="Ruepp A."/>
            <person name="Awayez M."/>
            <person name="She Q."/>
            <person name="Garrett R.A."/>
            <person name="Klenk H.P."/>
        </authorList>
    </citation>
    <scope>NUCLEOTIDE SEQUENCE [LARGE SCALE GENOMIC DNA]</scope>
    <source>
        <strain evidence="11">DSM 5456 / JCM 9403 / PLM1-5</strain>
    </source>
</reference>
<evidence type="ECO:0000259" key="9">
    <source>
        <dbReference type="PROSITE" id="PS50928"/>
    </source>
</evidence>
<dbReference type="CDD" id="cd06261">
    <property type="entry name" value="TM_PBP2"/>
    <property type="match status" value="1"/>
</dbReference>
<feature type="domain" description="ABC transmembrane type-1" evidence="9">
    <location>
        <begin position="24"/>
        <end position="212"/>
    </location>
</feature>
<dbReference type="Proteomes" id="UP000002593">
    <property type="component" value="Chromosome"/>
</dbReference>
<dbReference type="EnsemblBacteria" id="ABM80544">
    <property type="protein sequence ID" value="ABM80544"/>
    <property type="gene ID" value="Hbut_0688"/>
</dbReference>
<comment type="subcellular location">
    <subcellularLocation>
        <location evidence="1 8">Cell membrane</location>
        <topology evidence="1 8">Multi-pass membrane protein</topology>
    </subcellularLocation>
</comment>
<dbReference type="PANTHER" id="PTHR30614:SF0">
    <property type="entry name" value="L-CYSTINE TRANSPORT SYSTEM PERMEASE PROTEIN TCYL"/>
    <property type="match status" value="1"/>
</dbReference>
<dbReference type="PANTHER" id="PTHR30614">
    <property type="entry name" value="MEMBRANE COMPONENT OF AMINO ACID ABC TRANSPORTER"/>
    <property type="match status" value="1"/>
</dbReference>
<dbReference type="AlphaFoldDB" id="A2BKN3"/>
<proteinExistence type="inferred from homology"/>
<keyword evidence="11" id="KW-1185">Reference proteome</keyword>
<dbReference type="Pfam" id="PF00528">
    <property type="entry name" value="BPD_transp_1"/>
    <property type="match status" value="1"/>
</dbReference>
<dbReference type="NCBIfam" id="TIGR01726">
    <property type="entry name" value="HEQRo_perm_3TM"/>
    <property type="match status" value="1"/>
</dbReference>
<protein>
    <submittedName>
        <fullName evidence="10">Glutamine transport system permease protein glnP</fullName>
    </submittedName>
</protein>
<dbReference type="Gene3D" id="1.10.3720.10">
    <property type="entry name" value="MetI-like"/>
    <property type="match status" value="1"/>
</dbReference>
<keyword evidence="6 8" id="KW-1133">Transmembrane helix</keyword>
<dbReference type="PROSITE" id="PS50928">
    <property type="entry name" value="ABC_TM1"/>
    <property type="match status" value="1"/>
</dbReference>
<evidence type="ECO:0000256" key="6">
    <source>
        <dbReference type="ARBA" id="ARBA00022989"/>
    </source>
</evidence>
<evidence type="ECO:0000256" key="4">
    <source>
        <dbReference type="ARBA" id="ARBA00022692"/>
    </source>
</evidence>